<feature type="compositionally biased region" description="Acidic residues" evidence="1">
    <location>
        <begin position="115"/>
        <end position="135"/>
    </location>
</feature>
<evidence type="ECO:0000256" key="1">
    <source>
        <dbReference type="SAM" id="MobiDB-lite"/>
    </source>
</evidence>
<feature type="region of interest" description="Disordered" evidence="1">
    <location>
        <begin position="109"/>
        <end position="135"/>
    </location>
</feature>
<evidence type="ECO:0000313" key="4">
    <source>
        <dbReference type="Proteomes" id="UP000789739"/>
    </source>
</evidence>
<sequence>MSSSSFGSGGPNSQSQPKLVFCHGCKKDKPQHTFSKTQLAKHMSNFSNQYAPKGRTTKIHHTMCKQCTPQQNLKLTCMLCTRTKPLEDFAKAQRKNAEKAKCLSCMKKREKQDLTDSEPDDDSEGEYNDTWDDIL</sequence>
<evidence type="ECO:0000313" key="3">
    <source>
        <dbReference type="EMBL" id="CAG8454107.1"/>
    </source>
</evidence>
<dbReference type="Pfam" id="PF12898">
    <property type="entry name" value="Stc1"/>
    <property type="match status" value="1"/>
</dbReference>
<keyword evidence="4" id="KW-1185">Reference proteome</keyword>
<comment type="caution">
    <text evidence="3">The sequence shown here is derived from an EMBL/GenBank/DDBJ whole genome shotgun (WGS) entry which is preliminary data.</text>
</comment>
<evidence type="ECO:0000259" key="2">
    <source>
        <dbReference type="Pfam" id="PF12898"/>
    </source>
</evidence>
<dbReference type="EMBL" id="CAJVPI010000009">
    <property type="protein sequence ID" value="CAG8454107.1"/>
    <property type="molecule type" value="Genomic_DNA"/>
</dbReference>
<feature type="domain" description="Stc1" evidence="2">
    <location>
        <begin position="22"/>
        <end position="106"/>
    </location>
</feature>
<reference evidence="3" key="1">
    <citation type="submission" date="2021-06" db="EMBL/GenBank/DDBJ databases">
        <authorList>
            <person name="Kallberg Y."/>
            <person name="Tangrot J."/>
            <person name="Rosling A."/>
        </authorList>
    </citation>
    <scope>NUCLEOTIDE SEQUENCE</scope>
    <source>
        <strain evidence="3">BR232B</strain>
    </source>
</reference>
<proteinExistence type="predicted"/>
<dbReference type="Proteomes" id="UP000789739">
    <property type="component" value="Unassembled WGS sequence"/>
</dbReference>
<dbReference type="Gene3D" id="3.30.60.210">
    <property type="entry name" value="Stc1 domain"/>
    <property type="match status" value="1"/>
</dbReference>
<organism evidence="3 4">
    <name type="scientific">Paraglomus brasilianum</name>
    <dbReference type="NCBI Taxonomy" id="144538"/>
    <lineage>
        <taxon>Eukaryota</taxon>
        <taxon>Fungi</taxon>
        <taxon>Fungi incertae sedis</taxon>
        <taxon>Mucoromycota</taxon>
        <taxon>Glomeromycotina</taxon>
        <taxon>Glomeromycetes</taxon>
        <taxon>Paraglomerales</taxon>
        <taxon>Paraglomeraceae</taxon>
        <taxon>Paraglomus</taxon>
    </lineage>
</organism>
<protein>
    <submittedName>
        <fullName evidence="3">9765_t:CDS:1</fullName>
    </submittedName>
</protein>
<dbReference type="InterPro" id="IPR024630">
    <property type="entry name" value="Stc1"/>
</dbReference>
<accession>A0A9N8YUV4</accession>
<dbReference type="InterPro" id="IPR043069">
    <property type="entry name" value="Stc1_sf"/>
</dbReference>
<name>A0A9N8YUV4_9GLOM</name>
<dbReference type="AlphaFoldDB" id="A0A9N8YUV4"/>
<gene>
    <name evidence="3" type="ORF">PBRASI_LOCUS205</name>
</gene>
<dbReference type="OrthoDB" id="3514033at2759"/>